<keyword evidence="3" id="KW-1133">Transmembrane helix</keyword>
<protein>
    <submittedName>
        <fullName evidence="5">Uncharacterized protein YhaN</fullName>
    </submittedName>
</protein>
<dbReference type="InterPro" id="IPR038729">
    <property type="entry name" value="Rad50/SbcC_AAA"/>
</dbReference>
<proteinExistence type="predicted"/>
<dbReference type="Proteomes" id="UP000222056">
    <property type="component" value="Unassembled WGS sequence"/>
</dbReference>
<feature type="coiled-coil region" evidence="1">
    <location>
        <begin position="296"/>
        <end position="337"/>
    </location>
</feature>
<keyword evidence="3" id="KW-0472">Membrane</keyword>
<sequence length="905" mass="99591">MAVRCDGFGRLSGSFQFAPRLTVVTGPNEAGKSTLYELLFRILYGFNRSERTRRRDGRPSPWEARRPWQSGRKYGALAEISDREGRTLRVEWNFEKPELRVFDAHTGADLSNRFRAKGREVALGQVLLGLGPEEFRQVCCLGQGDVERPSDDAAAQLAERLRALVESGREAGSVEEAIRRLERAAKERLGVDLRNWQPARGGRWGQLSSRKQELESELERSERERAEISALAHELAELDEQRERLVASVAEARRRNLALRLRYATARLERARELEQKAAARPQRPVVLKSELPAAVAGLAADLRNAERECAEATRRAEAERARGERLQTELEQLERELASLAPGGVPNAAGQERIRALAARVEARRAEIAELESGREGADALRLRAAALRAARDRLRDLERSLQSASRAWLAGAVGAAAGAVVLVATVGVGAAVAALVLAAALVAVALARRGQARRALAKTLAEAGVENAIALEDQLVRAEAQLDAHTRTAQLLASEERELAECLDAHGAPASGDLLARAEAYARALELAERSERLRAELERLQEVAAEAARAQKRLAEAQAALRQTLASVGIEQHDLHEALRGFEQLREAAERDARALHDADRAAEALRALTRGRPLAELEHEREELARALAEHATSTEMQLASPSGASDGDGRPAEALADLELRVDAADRQLAQLESQLAELERRRHGLEREIQTRERQLSDPAELRATIAEIDEECRMIELQRDAVRLAIEELRAAAAAAHRQFAPRLNEELGRLLPRITGGRYRRALVAEDLAVSVEAPETGSLVSAELLSRGTRDQIYLVERLAIARLLDEQAASRNAHSGQRSGRAPLLLDDPFDRFDALRLRAGLEQLVEESRERQVVLFAEERSHVAALCELDSDCQVIELPAPSSQALERAGEGSR</sequence>
<feature type="coiled-coil region" evidence="1">
    <location>
        <begin position="379"/>
        <end position="409"/>
    </location>
</feature>
<feature type="coiled-coil region" evidence="1">
    <location>
        <begin position="470"/>
        <end position="497"/>
    </location>
</feature>
<keyword evidence="3" id="KW-0812">Transmembrane</keyword>
<evidence type="ECO:0000259" key="4">
    <source>
        <dbReference type="Pfam" id="PF13476"/>
    </source>
</evidence>
<organism evidence="5 6">
    <name type="scientific">Thermoleophilum album</name>
    <dbReference type="NCBI Taxonomy" id="29539"/>
    <lineage>
        <taxon>Bacteria</taxon>
        <taxon>Bacillati</taxon>
        <taxon>Actinomycetota</taxon>
        <taxon>Thermoleophilia</taxon>
        <taxon>Thermoleophilales</taxon>
        <taxon>Thermoleophilaceae</taxon>
        <taxon>Thermoleophilum</taxon>
    </lineage>
</organism>
<evidence type="ECO:0000313" key="6">
    <source>
        <dbReference type="Proteomes" id="UP000222056"/>
    </source>
</evidence>
<dbReference type="PANTHER" id="PTHR41259:SF1">
    <property type="entry name" value="DOUBLE-STRAND BREAK REPAIR RAD50 ATPASE, PUTATIVE-RELATED"/>
    <property type="match status" value="1"/>
</dbReference>
<evidence type="ECO:0000313" key="5">
    <source>
        <dbReference type="EMBL" id="SEH10415.1"/>
    </source>
</evidence>
<reference evidence="6" key="1">
    <citation type="submission" date="2016-10" db="EMBL/GenBank/DDBJ databases">
        <authorList>
            <person name="Varghese N."/>
            <person name="Submissions S."/>
        </authorList>
    </citation>
    <scope>NUCLEOTIDE SEQUENCE [LARGE SCALE GENOMIC DNA]</scope>
    <source>
        <strain evidence="6">ATCC 35263</strain>
    </source>
</reference>
<accession>A0A1H6FKR4</accession>
<keyword evidence="1" id="KW-0175">Coiled coil</keyword>
<dbReference type="EMBL" id="FNWJ01000001">
    <property type="protein sequence ID" value="SEH10415.1"/>
    <property type="molecule type" value="Genomic_DNA"/>
</dbReference>
<dbReference type="InterPro" id="IPR027417">
    <property type="entry name" value="P-loop_NTPase"/>
</dbReference>
<dbReference type="GO" id="GO:0016887">
    <property type="term" value="F:ATP hydrolysis activity"/>
    <property type="evidence" value="ECO:0007669"/>
    <property type="project" value="InterPro"/>
</dbReference>
<feature type="coiled-coil region" evidence="1">
    <location>
        <begin position="523"/>
        <end position="570"/>
    </location>
</feature>
<feature type="transmembrane region" description="Helical" evidence="3">
    <location>
        <begin position="432"/>
        <end position="449"/>
    </location>
</feature>
<gene>
    <name evidence="5" type="ORF">SAMN02745716_0264</name>
</gene>
<keyword evidence="6" id="KW-1185">Reference proteome</keyword>
<dbReference type="Gene3D" id="3.40.50.300">
    <property type="entry name" value="P-loop containing nucleotide triphosphate hydrolases"/>
    <property type="match status" value="2"/>
</dbReference>
<dbReference type="GO" id="GO:0006302">
    <property type="term" value="P:double-strand break repair"/>
    <property type="evidence" value="ECO:0007669"/>
    <property type="project" value="InterPro"/>
</dbReference>
<dbReference type="PANTHER" id="PTHR41259">
    <property type="entry name" value="DOUBLE-STRAND BREAK REPAIR RAD50 ATPASE, PUTATIVE-RELATED"/>
    <property type="match status" value="1"/>
</dbReference>
<dbReference type="RefSeq" id="WP_143038513.1">
    <property type="nucleotide sequence ID" value="NZ_FNWJ01000001.1"/>
</dbReference>
<evidence type="ECO:0000256" key="2">
    <source>
        <dbReference type="SAM" id="MobiDB-lite"/>
    </source>
</evidence>
<feature type="compositionally biased region" description="Polar residues" evidence="2">
    <location>
        <begin position="638"/>
        <end position="648"/>
    </location>
</feature>
<name>A0A1H6FKR4_THEAL</name>
<dbReference type="SUPFAM" id="SSF52540">
    <property type="entry name" value="P-loop containing nucleoside triphosphate hydrolases"/>
    <property type="match status" value="1"/>
</dbReference>
<feature type="region of interest" description="Disordered" evidence="2">
    <location>
        <begin position="634"/>
        <end position="656"/>
    </location>
</feature>
<evidence type="ECO:0000256" key="3">
    <source>
        <dbReference type="SAM" id="Phobius"/>
    </source>
</evidence>
<dbReference type="STRING" id="29539.SAMN02745716_0264"/>
<feature type="domain" description="Rad50/SbcC-type AAA" evidence="4">
    <location>
        <begin position="14"/>
        <end position="238"/>
    </location>
</feature>
<dbReference type="Pfam" id="PF13476">
    <property type="entry name" value="AAA_23"/>
    <property type="match status" value="1"/>
</dbReference>
<feature type="coiled-coil region" evidence="1">
    <location>
        <begin position="204"/>
        <end position="255"/>
    </location>
</feature>
<evidence type="ECO:0000256" key="1">
    <source>
        <dbReference type="SAM" id="Coils"/>
    </source>
</evidence>
<feature type="transmembrane region" description="Helical" evidence="3">
    <location>
        <begin position="409"/>
        <end position="426"/>
    </location>
</feature>
<dbReference type="OrthoDB" id="3177877at2"/>
<dbReference type="AlphaFoldDB" id="A0A1H6FKR4"/>